<feature type="chain" id="PRO_5041468274" description="Major facilitator superfamily (MFS) profile domain-containing protein" evidence="4">
    <location>
        <begin position="23"/>
        <end position="617"/>
    </location>
</feature>
<feature type="transmembrane region" description="Helical" evidence="3">
    <location>
        <begin position="472"/>
        <end position="490"/>
    </location>
</feature>
<organism evidence="6 7">
    <name type="scientific">Steinernema hermaphroditum</name>
    <dbReference type="NCBI Taxonomy" id="289476"/>
    <lineage>
        <taxon>Eukaryota</taxon>
        <taxon>Metazoa</taxon>
        <taxon>Ecdysozoa</taxon>
        <taxon>Nematoda</taxon>
        <taxon>Chromadorea</taxon>
        <taxon>Rhabditida</taxon>
        <taxon>Tylenchina</taxon>
        <taxon>Panagrolaimomorpha</taxon>
        <taxon>Strongyloidoidea</taxon>
        <taxon>Steinernematidae</taxon>
        <taxon>Steinernema</taxon>
    </lineage>
</organism>
<dbReference type="InterPro" id="IPR036259">
    <property type="entry name" value="MFS_trans_sf"/>
</dbReference>
<feature type="transmembrane region" description="Helical" evidence="3">
    <location>
        <begin position="435"/>
        <end position="451"/>
    </location>
</feature>
<sequence length="617" mass="67797">MASQSVLLGFALFAVLFAFCLAQGGGDGGYGYGHYGHDEPYGHGHDDHGHDHYGHDHGDHGHHDHYGHPHDHYGHDHDHHGHDHYDPSPPRLLPYSIMENMDPKTGNFQFASPVAGGPTTIQVAERRPSQNEDEEEDRGNNCIFGHQIRFTIMIISTLCLSSILSNILTFNFTVICMAGTKPENYSEGQTIDLGDYRPDLDYSSAEKSALFMAVAVGSLLAVFPLTIMLNKFGSRRVFGTLGFISAISTFLVPLSANMGFYYILVMRIVQGTAFSACLPVMGSITSHWSTLKQNGIFIAILSSFLQVAPIFTMPVSGELCTSSLGWTSVYYLHGAVSVVLFSLFLLYHRNTPHKHPLVRRRELVKVMFGKGSIYSGPGKQKVSRKVPMAAMYKDPAIWAILVAAYGNFMGTQLSLQFMPTYINKVLFLPIEQTGVASAISPIIMFFIKIVAGQTSDKIRFLSDNVKLRVYNSLSMGGMGVLFIVLAFLNPETHKSLCLIVLIASTCILGFNSGGFFKSSQMVSRQHSHFTLANISFLNCVCMLLTPLLNELIAPENTPETWAIVLCIHGAILLSTNAFFCVFAQSKPAPWTLETWSNKGSKVAPASDDAGPRAQEHA</sequence>
<dbReference type="SUPFAM" id="SSF103473">
    <property type="entry name" value="MFS general substrate transporter"/>
    <property type="match status" value="1"/>
</dbReference>
<dbReference type="InterPro" id="IPR011701">
    <property type="entry name" value="MFS"/>
</dbReference>
<dbReference type="GO" id="GO:0016020">
    <property type="term" value="C:membrane"/>
    <property type="evidence" value="ECO:0007669"/>
    <property type="project" value="UniProtKB-SubCell"/>
</dbReference>
<reference evidence="6" key="1">
    <citation type="submission" date="2023-06" db="EMBL/GenBank/DDBJ databases">
        <title>Genomic analysis of the entomopathogenic nematode Steinernema hermaphroditum.</title>
        <authorList>
            <person name="Schwarz E.M."/>
            <person name="Heppert J.K."/>
            <person name="Baniya A."/>
            <person name="Schwartz H.T."/>
            <person name="Tan C.-H."/>
            <person name="Antoshechkin I."/>
            <person name="Sternberg P.W."/>
            <person name="Goodrich-Blair H."/>
            <person name="Dillman A.R."/>
        </authorList>
    </citation>
    <scope>NUCLEOTIDE SEQUENCE</scope>
    <source>
        <strain evidence="6">PS9179</strain>
        <tissue evidence="6">Whole animal</tissue>
    </source>
</reference>
<feature type="transmembrane region" description="Helical" evidence="3">
    <location>
        <begin position="395"/>
        <end position="415"/>
    </location>
</feature>
<evidence type="ECO:0000256" key="1">
    <source>
        <dbReference type="ARBA" id="ARBA00004141"/>
    </source>
</evidence>
<accession>A0AA39IK13</accession>
<dbReference type="Proteomes" id="UP001175271">
    <property type="component" value="Unassembled WGS sequence"/>
</dbReference>
<evidence type="ECO:0000313" key="7">
    <source>
        <dbReference type="Proteomes" id="UP001175271"/>
    </source>
</evidence>
<proteinExistence type="predicted"/>
<feature type="region of interest" description="Disordered" evidence="2">
    <location>
        <begin position="53"/>
        <end position="88"/>
    </location>
</feature>
<keyword evidence="3" id="KW-1133">Transmembrane helix</keyword>
<feature type="transmembrane region" description="Helical" evidence="3">
    <location>
        <begin position="528"/>
        <end position="548"/>
    </location>
</feature>
<gene>
    <name evidence="6" type="ORF">QR680_008957</name>
</gene>
<keyword evidence="3" id="KW-0812">Transmembrane</keyword>
<feature type="transmembrane region" description="Helical" evidence="3">
    <location>
        <begin position="237"/>
        <end position="254"/>
    </location>
</feature>
<feature type="transmembrane region" description="Helical" evidence="3">
    <location>
        <begin position="209"/>
        <end position="230"/>
    </location>
</feature>
<dbReference type="PANTHER" id="PTHR45757:SF23">
    <property type="entry name" value="MAJOR FACILITATOR SUPERFAMILY (MFS) PROFILE DOMAIN-CONTAINING PROTEIN"/>
    <property type="match status" value="1"/>
</dbReference>
<evidence type="ECO:0000259" key="5">
    <source>
        <dbReference type="PROSITE" id="PS50850"/>
    </source>
</evidence>
<comment type="caution">
    <text evidence="6">The sequence shown here is derived from an EMBL/GenBank/DDBJ whole genome shotgun (WGS) entry which is preliminary data.</text>
</comment>
<evidence type="ECO:0000256" key="2">
    <source>
        <dbReference type="SAM" id="MobiDB-lite"/>
    </source>
</evidence>
<dbReference type="PANTHER" id="PTHR45757">
    <property type="entry name" value="PROTEIN CBG23364-RELATED"/>
    <property type="match status" value="1"/>
</dbReference>
<feature type="transmembrane region" description="Helical" evidence="3">
    <location>
        <begin position="496"/>
        <end position="516"/>
    </location>
</feature>
<evidence type="ECO:0000256" key="3">
    <source>
        <dbReference type="SAM" id="Phobius"/>
    </source>
</evidence>
<evidence type="ECO:0000313" key="6">
    <source>
        <dbReference type="EMBL" id="KAK0424976.1"/>
    </source>
</evidence>
<dbReference type="AlphaFoldDB" id="A0AA39IK13"/>
<dbReference type="InterPro" id="IPR020846">
    <property type="entry name" value="MFS_dom"/>
</dbReference>
<feature type="signal peptide" evidence="4">
    <location>
        <begin position="1"/>
        <end position="22"/>
    </location>
</feature>
<comment type="subcellular location">
    <subcellularLocation>
        <location evidence="1">Membrane</location>
        <topology evidence="1">Multi-pass membrane protein</topology>
    </subcellularLocation>
</comment>
<keyword evidence="7" id="KW-1185">Reference proteome</keyword>
<feature type="transmembrane region" description="Helical" evidence="3">
    <location>
        <begin position="328"/>
        <end position="347"/>
    </location>
</feature>
<evidence type="ECO:0000256" key="4">
    <source>
        <dbReference type="SAM" id="SignalP"/>
    </source>
</evidence>
<dbReference type="GO" id="GO:0022857">
    <property type="term" value="F:transmembrane transporter activity"/>
    <property type="evidence" value="ECO:0007669"/>
    <property type="project" value="InterPro"/>
</dbReference>
<keyword evidence="4" id="KW-0732">Signal</keyword>
<keyword evidence="3" id="KW-0472">Membrane</keyword>
<feature type="compositionally biased region" description="Basic and acidic residues" evidence="2">
    <location>
        <begin position="53"/>
        <end position="86"/>
    </location>
</feature>
<dbReference type="Pfam" id="PF07690">
    <property type="entry name" value="MFS_1"/>
    <property type="match status" value="1"/>
</dbReference>
<dbReference type="EMBL" id="JAUCMV010000001">
    <property type="protein sequence ID" value="KAK0424976.1"/>
    <property type="molecule type" value="Genomic_DNA"/>
</dbReference>
<protein>
    <recommendedName>
        <fullName evidence="5">Major facilitator superfamily (MFS) profile domain-containing protein</fullName>
    </recommendedName>
</protein>
<feature type="domain" description="Major facilitator superfamily (MFS) profile" evidence="5">
    <location>
        <begin position="157"/>
        <end position="586"/>
    </location>
</feature>
<name>A0AA39IK13_9BILA</name>
<feature type="transmembrane region" description="Helical" evidence="3">
    <location>
        <begin position="560"/>
        <end position="582"/>
    </location>
</feature>
<dbReference type="Gene3D" id="1.20.1250.20">
    <property type="entry name" value="MFS general substrate transporter like domains"/>
    <property type="match status" value="2"/>
</dbReference>
<dbReference type="PROSITE" id="PS50850">
    <property type="entry name" value="MFS"/>
    <property type="match status" value="1"/>
</dbReference>
<feature type="transmembrane region" description="Helical" evidence="3">
    <location>
        <begin position="296"/>
        <end position="316"/>
    </location>
</feature>